<evidence type="ECO:0000256" key="1">
    <source>
        <dbReference type="ARBA" id="ARBA00004202"/>
    </source>
</evidence>
<feature type="domain" description="PH" evidence="9">
    <location>
        <begin position="288"/>
        <end position="397"/>
    </location>
</feature>
<dbReference type="InterPro" id="IPR029071">
    <property type="entry name" value="Ubiquitin-like_domsf"/>
</dbReference>
<dbReference type="SUPFAM" id="SSF54236">
    <property type="entry name" value="Ubiquitin-like"/>
    <property type="match status" value="1"/>
</dbReference>
<feature type="domain" description="Ras-associating" evidence="10">
    <location>
        <begin position="161"/>
        <end position="247"/>
    </location>
</feature>
<comment type="subcellular location">
    <subcellularLocation>
        <location evidence="1">Cell membrane</location>
        <topology evidence="1">Peripheral membrane protein</topology>
    </subcellularLocation>
    <subcellularLocation>
        <location evidence="2">Cytoplasm</location>
        <location evidence="2">Cytoskeleton</location>
    </subcellularLocation>
</comment>
<reference evidence="11" key="2">
    <citation type="submission" date="2025-08" db="UniProtKB">
        <authorList>
            <consortium name="Ensembl"/>
        </authorList>
    </citation>
    <scope>IDENTIFICATION</scope>
</reference>
<evidence type="ECO:0000313" key="12">
    <source>
        <dbReference type="Proteomes" id="UP000694558"/>
    </source>
</evidence>
<proteinExistence type="inferred from homology"/>
<dbReference type="Pfam" id="PF21989">
    <property type="entry name" value="RA_2"/>
    <property type="match status" value="1"/>
</dbReference>
<evidence type="ECO:0000256" key="4">
    <source>
        <dbReference type="ARBA" id="ARBA00022490"/>
    </source>
</evidence>
<evidence type="ECO:0000256" key="7">
    <source>
        <dbReference type="ARBA" id="ARBA00038382"/>
    </source>
</evidence>
<gene>
    <name evidence="11" type="primary">raph1a</name>
</gene>
<organism evidence="11 12">
    <name type="scientific">Scophthalmus maximus</name>
    <name type="common">Turbot</name>
    <name type="synonym">Psetta maxima</name>
    <dbReference type="NCBI Taxonomy" id="52904"/>
    <lineage>
        <taxon>Eukaryota</taxon>
        <taxon>Metazoa</taxon>
        <taxon>Chordata</taxon>
        <taxon>Craniata</taxon>
        <taxon>Vertebrata</taxon>
        <taxon>Euteleostomi</taxon>
        <taxon>Actinopterygii</taxon>
        <taxon>Neopterygii</taxon>
        <taxon>Teleostei</taxon>
        <taxon>Neoteleostei</taxon>
        <taxon>Acanthomorphata</taxon>
        <taxon>Carangaria</taxon>
        <taxon>Pleuronectiformes</taxon>
        <taxon>Pleuronectoidei</taxon>
        <taxon>Scophthalmidae</taxon>
        <taxon>Scophthalmus</taxon>
    </lineage>
</organism>
<reference evidence="11" key="1">
    <citation type="submission" date="2023-05" db="EMBL/GenBank/DDBJ databases">
        <title>High-quality long-read genome of Scophthalmus maximus.</title>
        <authorList>
            <person name="Lien S."/>
            <person name="Martinez P."/>
        </authorList>
    </citation>
    <scope>NUCLEOTIDE SEQUENCE [LARGE SCALE GENOMIC DNA]</scope>
</reference>
<accession>A0A8D3BK97</accession>
<dbReference type="SUPFAM" id="SSF50729">
    <property type="entry name" value="PH domain-like"/>
    <property type="match status" value="1"/>
</dbReference>
<sequence>MDQLSDEEVEVREGEDEEEEDSDKDDQDLDKMFGAWLGELDKLTQSLDDGRPERPPQQKAPLRQETNMANFSYRFSIYNINEALNQGENVDLDALMADLCSIEQELTTVNAKPNSAGGMARLGLTDTKVRTQTITCEEQAAKLKADNIRVALEKIKEAQVKKLVIRVHLSDESSKTMMVDERQTVRQVLDSLLEKSHCGYSPDWSLVETLSELQMERIFEDHENLVENLLNWTRDSQNRLMFTERIEKYALFKNPQNYLLGRKETCEMAERNKEALLEECFGGSSVSVPEMEGVLWLKEDGKKSWKKRYFLLRASGIYYVPKGKAKASRDLVCFLQLDHVNVYHGQDYKGKFKAPTDYCMVLKHPQIQKKSQYIKYLCCDDVRTLQQWINSIRIAKYGKQLYVNFQEAMRRTEAAYDWSSLSSSSIKSGSSSSYIFIMSVHPSESQSNHSSQSDSGVSEMTSTGHTRSQSVVSSIFSDAWRRGTQGEVSRILFRDLGFNGFLLNPALIKSLNKSFFSGECRPRFDNPFQTFLS</sequence>
<feature type="region of interest" description="Disordered" evidence="8">
    <location>
        <begin position="445"/>
        <end position="466"/>
    </location>
</feature>
<dbReference type="PROSITE" id="PS50200">
    <property type="entry name" value="RA"/>
    <property type="match status" value="1"/>
</dbReference>
<protein>
    <submittedName>
        <fullName evidence="11">Uncharacterized protein</fullName>
    </submittedName>
</protein>
<feature type="compositionally biased region" description="Low complexity" evidence="8">
    <location>
        <begin position="445"/>
        <end position="458"/>
    </location>
</feature>
<dbReference type="CDD" id="cd01259">
    <property type="entry name" value="PH_APBB1IP"/>
    <property type="match status" value="1"/>
</dbReference>
<keyword evidence="5" id="KW-0472">Membrane</keyword>
<dbReference type="GO" id="GO:0005886">
    <property type="term" value="C:plasma membrane"/>
    <property type="evidence" value="ECO:0007669"/>
    <property type="project" value="UniProtKB-SubCell"/>
</dbReference>
<keyword evidence="4" id="KW-0963">Cytoplasm</keyword>
<dbReference type="FunFam" id="2.30.29.30:FF:000048">
    <property type="entry name" value="Ras association (RalGDS/AF-6) and pleckstrin homology domains 1"/>
    <property type="match status" value="1"/>
</dbReference>
<dbReference type="SMART" id="SM00314">
    <property type="entry name" value="RA"/>
    <property type="match status" value="1"/>
</dbReference>
<evidence type="ECO:0000259" key="10">
    <source>
        <dbReference type="PROSITE" id="PS50200"/>
    </source>
</evidence>
<dbReference type="GO" id="GO:0005856">
    <property type="term" value="C:cytoskeleton"/>
    <property type="evidence" value="ECO:0007669"/>
    <property type="project" value="UniProtKB-SubCell"/>
</dbReference>
<evidence type="ECO:0000256" key="8">
    <source>
        <dbReference type="SAM" id="MobiDB-lite"/>
    </source>
</evidence>
<dbReference type="GeneTree" id="ENSGT00940000156552"/>
<dbReference type="FunFam" id="3.10.20.90:FF:000027">
    <property type="entry name" value="Ras association (RalGDS/AF-6) and pleckstrin homology domains 1"/>
    <property type="match status" value="1"/>
</dbReference>
<dbReference type="InterPro" id="IPR039665">
    <property type="entry name" value="PH_APBB1IP"/>
</dbReference>
<dbReference type="GO" id="GO:0005829">
    <property type="term" value="C:cytosol"/>
    <property type="evidence" value="ECO:0007669"/>
    <property type="project" value="TreeGrafter"/>
</dbReference>
<dbReference type="SMART" id="SM00233">
    <property type="entry name" value="PH"/>
    <property type="match status" value="1"/>
</dbReference>
<dbReference type="Pfam" id="PF00169">
    <property type="entry name" value="PH"/>
    <property type="match status" value="1"/>
</dbReference>
<dbReference type="Ensembl" id="ENSSMAT00000081942.1">
    <property type="protein sequence ID" value="ENSSMAP00000035455.1"/>
    <property type="gene ID" value="ENSSMAG00000011487.2"/>
</dbReference>
<dbReference type="InterPro" id="IPR011993">
    <property type="entry name" value="PH-like_dom_sf"/>
</dbReference>
<dbReference type="InterPro" id="IPR039664">
    <property type="entry name" value="GRB/APBB1IP"/>
</dbReference>
<keyword evidence="3" id="KW-1003">Cell membrane</keyword>
<evidence type="ECO:0000256" key="3">
    <source>
        <dbReference type="ARBA" id="ARBA00022475"/>
    </source>
</evidence>
<dbReference type="PROSITE" id="PS50003">
    <property type="entry name" value="PH_DOMAIN"/>
    <property type="match status" value="1"/>
</dbReference>
<feature type="compositionally biased region" description="Acidic residues" evidence="8">
    <location>
        <begin position="1"/>
        <end position="28"/>
    </location>
</feature>
<comment type="similarity">
    <text evidence="7">Belongs to the MRL family.</text>
</comment>
<dbReference type="Gene3D" id="2.30.29.30">
    <property type="entry name" value="Pleckstrin-homology domain (PH domain)/Phosphotyrosine-binding domain (PTB)"/>
    <property type="match status" value="1"/>
</dbReference>
<dbReference type="Proteomes" id="UP000694558">
    <property type="component" value="Chromosome 14"/>
</dbReference>
<feature type="region of interest" description="Disordered" evidence="8">
    <location>
        <begin position="1"/>
        <end position="66"/>
    </location>
</feature>
<dbReference type="InterPro" id="IPR000159">
    <property type="entry name" value="RA_dom"/>
</dbReference>
<dbReference type="Gene3D" id="3.10.20.90">
    <property type="entry name" value="Phosphatidylinositol 3-kinase Catalytic Subunit, Chain A, domain 1"/>
    <property type="match status" value="1"/>
</dbReference>
<evidence type="ECO:0000259" key="9">
    <source>
        <dbReference type="PROSITE" id="PS50003"/>
    </source>
</evidence>
<keyword evidence="6" id="KW-0206">Cytoskeleton</keyword>
<name>A0A8D3BK97_SCOMX</name>
<dbReference type="PANTHER" id="PTHR11243:SF15">
    <property type="entry name" value="RAS-ASSOCIATED AND PLECKSTRIN HOMOLOGY DOMAINS-CONTAINING PROTEIN 1"/>
    <property type="match status" value="1"/>
</dbReference>
<dbReference type="AlphaFoldDB" id="A0A8D3BK97"/>
<evidence type="ECO:0000256" key="5">
    <source>
        <dbReference type="ARBA" id="ARBA00023136"/>
    </source>
</evidence>
<evidence type="ECO:0000256" key="2">
    <source>
        <dbReference type="ARBA" id="ARBA00004245"/>
    </source>
</evidence>
<dbReference type="PANTHER" id="PTHR11243">
    <property type="entry name" value="GROWTH FACTOR RECEPTOR-BOUND PROTEIN"/>
    <property type="match status" value="1"/>
</dbReference>
<evidence type="ECO:0000256" key="6">
    <source>
        <dbReference type="ARBA" id="ARBA00023212"/>
    </source>
</evidence>
<dbReference type="GO" id="GO:0007165">
    <property type="term" value="P:signal transduction"/>
    <property type="evidence" value="ECO:0007669"/>
    <property type="project" value="InterPro"/>
</dbReference>
<evidence type="ECO:0000313" key="11">
    <source>
        <dbReference type="Ensembl" id="ENSSMAP00000035455.1"/>
    </source>
</evidence>
<dbReference type="InterPro" id="IPR001849">
    <property type="entry name" value="PH_domain"/>
</dbReference>